<evidence type="ECO:0000256" key="1">
    <source>
        <dbReference type="SAM" id="MobiDB-lite"/>
    </source>
</evidence>
<dbReference type="EMBL" id="OCYT01000130">
    <property type="protein sequence ID" value="SON85876.1"/>
    <property type="molecule type" value="Genomic_DNA"/>
</dbReference>
<keyword evidence="7" id="KW-1185">Reference proteome</keyword>
<feature type="region of interest" description="Disordered" evidence="1">
    <location>
        <begin position="85"/>
        <end position="106"/>
    </location>
</feature>
<reference evidence="5" key="2">
    <citation type="submission" date="2015-04" db="EMBL/GenBank/DDBJ databases">
        <title>Genome sequencing of pathogens of bean.</title>
        <authorList>
            <person name="Harrison J.W."/>
            <person name="Aritua V."/>
            <person name="Sapp M."/>
            <person name="Smith J."/>
            <person name="Studholme D.J."/>
        </authorList>
    </citation>
    <scope>NUCLEOTIDE SEQUENCE [LARGE SCALE GENOMIC DNA]</scope>
    <source>
        <strain evidence="5">NCPPB 1138</strain>
    </source>
</reference>
<dbReference type="EMBL" id="JWTI02000043">
    <property type="protein sequence ID" value="KHS35537.1"/>
    <property type="molecule type" value="Genomic_DNA"/>
</dbReference>
<accession>A0AB34QG63</accession>
<reference evidence="6 7" key="4">
    <citation type="submission" date="2017-10" db="EMBL/GenBank/DDBJ databases">
        <authorList>
            <person name="Regsiter A."/>
            <person name="William W."/>
        </authorList>
    </citation>
    <scope>NUCLEOTIDE SEQUENCE [LARGE SCALE GENOMIC DNA]</scope>
    <source>
        <strain evidence="3 7">CFBP6984</strain>
        <strain evidence="4 6">CFBP7430</strain>
    </source>
</reference>
<evidence type="ECO:0000313" key="2">
    <source>
        <dbReference type="EMBL" id="KHS35537.1"/>
    </source>
</evidence>
<evidence type="ECO:0000313" key="3">
    <source>
        <dbReference type="EMBL" id="SON85876.1"/>
    </source>
</evidence>
<reference evidence="2" key="3">
    <citation type="submission" date="2015-04" db="EMBL/GenBank/DDBJ databases">
        <authorList>
            <person name="Harrison J.W."/>
            <person name="Aritua V."/>
            <person name="Sapp M."/>
            <person name="Smith J."/>
            <person name="Studholme D.J."/>
        </authorList>
    </citation>
    <scope>NUCLEOTIDE SEQUENCE</scope>
    <source>
        <strain evidence="2">NCPPB 1138</strain>
    </source>
</reference>
<proteinExistence type="predicted"/>
<evidence type="ECO:0000313" key="5">
    <source>
        <dbReference type="Proteomes" id="UP000031180"/>
    </source>
</evidence>
<dbReference type="Proteomes" id="UP000234166">
    <property type="component" value="Unassembled WGS sequence"/>
</dbReference>
<reference evidence="2" key="1">
    <citation type="journal article" date="2015" name="Front. Microbiol.">
        <title>Genome sequencing reveals a new lineage associated with lablab bean and genetic exchange between pv. and subsp.</title>
        <authorList>
            <person name="Aritua V."/>
            <person name="Harrison J."/>
            <person name="Sapp M."/>
            <person name="Buruchara R."/>
            <person name="Smith J."/>
            <person name="Studholme D.J."/>
        </authorList>
    </citation>
    <scope>NUCLEOTIDE SEQUENCE</scope>
    <source>
        <strain evidence="2">NCPPB 1138</strain>
    </source>
</reference>
<dbReference type="AlphaFoldDB" id="A0AB34QG63"/>
<dbReference type="EMBL" id="OCYS01000125">
    <property type="protein sequence ID" value="SON91947.1"/>
    <property type="molecule type" value="Genomic_DNA"/>
</dbReference>
<dbReference type="KEGG" id="xph:XppCFBP6546_13720"/>
<feature type="compositionally biased region" description="Polar residues" evidence="1">
    <location>
        <begin position="95"/>
        <end position="106"/>
    </location>
</feature>
<evidence type="ECO:0000313" key="7">
    <source>
        <dbReference type="Proteomes" id="UP000234181"/>
    </source>
</evidence>
<comment type="caution">
    <text evidence="2">The sequence shown here is derived from an EMBL/GenBank/DDBJ whole genome shotgun (WGS) entry which is preliminary data.</text>
</comment>
<dbReference type="RefSeq" id="WP_039571676.1">
    <property type="nucleotide sequence ID" value="NZ_CP012048.1"/>
</dbReference>
<dbReference type="Proteomes" id="UP000234181">
    <property type="component" value="Unassembled WGS sequence"/>
</dbReference>
<protein>
    <submittedName>
        <fullName evidence="2">Uncharacterized protein</fullName>
    </submittedName>
</protein>
<name>A0AB34QG63_XANCH</name>
<evidence type="ECO:0000313" key="6">
    <source>
        <dbReference type="Proteomes" id="UP000234166"/>
    </source>
</evidence>
<dbReference type="Proteomes" id="UP000031180">
    <property type="component" value="Unassembled WGS sequence"/>
</dbReference>
<organism evidence="2 5">
    <name type="scientific">Xanthomonas campestris pv. phaseoli</name>
    <dbReference type="NCBI Taxonomy" id="317013"/>
    <lineage>
        <taxon>Bacteria</taxon>
        <taxon>Pseudomonadati</taxon>
        <taxon>Pseudomonadota</taxon>
        <taxon>Gammaproteobacteria</taxon>
        <taxon>Lysobacterales</taxon>
        <taxon>Lysobacteraceae</taxon>
        <taxon>Xanthomonas</taxon>
    </lineage>
</organism>
<sequence>MSEEEDLILGKNRGEKRFNDYWPSIVHDDYFVDYLAIAKFLSGGPTTCMSAFVTLEKSLTQRCGATKSDGNNVERIVEFAQSMKKAYKQGDENGNPPTSSGRQKWS</sequence>
<evidence type="ECO:0000313" key="4">
    <source>
        <dbReference type="EMBL" id="SON91947.1"/>
    </source>
</evidence>
<gene>
    <name evidence="2" type="ORF">RN20_16460</name>
    <name evidence="3" type="ORF">XAP6984_710081</name>
    <name evidence="4" type="ORF">XAP7430_680081</name>
</gene>